<keyword evidence="1" id="KW-1133">Transmembrane helix</keyword>
<protein>
    <submittedName>
        <fullName evidence="2">Uncharacterized protein</fullName>
    </submittedName>
</protein>
<dbReference type="AlphaFoldDB" id="A0A3M7R597"/>
<comment type="caution">
    <text evidence="2">The sequence shown here is derived from an EMBL/GenBank/DDBJ whole genome shotgun (WGS) entry which is preliminary data.</text>
</comment>
<feature type="transmembrane region" description="Helical" evidence="1">
    <location>
        <begin position="146"/>
        <end position="172"/>
    </location>
</feature>
<gene>
    <name evidence="2" type="ORF">BpHYR1_049652</name>
</gene>
<keyword evidence="3" id="KW-1185">Reference proteome</keyword>
<accession>A0A3M7R597</accession>
<evidence type="ECO:0000256" key="1">
    <source>
        <dbReference type="SAM" id="Phobius"/>
    </source>
</evidence>
<feature type="transmembrane region" description="Helical" evidence="1">
    <location>
        <begin position="31"/>
        <end position="54"/>
    </location>
</feature>
<feature type="transmembrane region" description="Helical" evidence="1">
    <location>
        <begin position="86"/>
        <end position="103"/>
    </location>
</feature>
<dbReference type="EMBL" id="REGN01004174">
    <property type="protein sequence ID" value="RNA18772.1"/>
    <property type="molecule type" value="Genomic_DNA"/>
</dbReference>
<proteinExistence type="predicted"/>
<keyword evidence="1" id="KW-0472">Membrane</keyword>
<evidence type="ECO:0000313" key="3">
    <source>
        <dbReference type="Proteomes" id="UP000276133"/>
    </source>
</evidence>
<keyword evidence="1" id="KW-0812">Transmembrane</keyword>
<evidence type="ECO:0000313" key="2">
    <source>
        <dbReference type="EMBL" id="RNA18772.1"/>
    </source>
</evidence>
<name>A0A3M7R597_BRAPC</name>
<dbReference type="Proteomes" id="UP000276133">
    <property type="component" value="Unassembled WGS sequence"/>
</dbReference>
<sequence length="229" mass="26634">MGICHFYDLYQYSIVDKLDLVNHSPHILRTILVLFYSSSILVVNNWLVLVYLAMANVERCDPAVYRQQWEYYYSVYILVDRFEPSLYLMGFVLMIYTGEYLVLKPRVYVRPCTKYPTHGIKACVAKQGDTLVSKEFLIKAMVDRRLFLFTVAGFIFKLLSMLFMAYSALLAIPLDGFDGMKNLTELSLLAMFFWNKPALNSFSKLYSLILNFLFVGELDAVVEFRCLLM</sequence>
<organism evidence="2 3">
    <name type="scientific">Brachionus plicatilis</name>
    <name type="common">Marine rotifer</name>
    <name type="synonym">Brachionus muelleri</name>
    <dbReference type="NCBI Taxonomy" id="10195"/>
    <lineage>
        <taxon>Eukaryota</taxon>
        <taxon>Metazoa</taxon>
        <taxon>Spiralia</taxon>
        <taxon>Gnathifera</taxon>
        <taxon>Rotifera</taxon>
        <taxon>Eurotatoria</taxon>
        <taxon>Monogononta</taxon>
        <taxon>Pseudotrocha</taxon>
        <taxon>Ploima</taxon>
        <taxon>Brachionidae</taxon>
        <taxon>Brachionus</taxon>
    </lineage>
</organism>
<reference evidence="2 3" key="1">
    <citation type="journal article" date="2018" name="Sci. Rep.">
        <title>Genomic signatures of local adaptation to the degree of environmental predictability in rotifers.</title>
        <authorList>
            <person name="Franch-Gras L."/>
            <person name="Hahn C."/>
            <person name="Garcia-Roger E.M."/>
            <person name="Carmona M.J."/>
            <person name="Serra M."/>
            <person name="Gomez A."/>
        </authorList>
    </citation>
    <scope>NUCLEOTIDE SEQUENCE [LARGE SCALE GENOMIC DNA]</scope>
    <source>
        <strain evidence="2">HYR1</strain>
    </source>
</reference>